<evidence type="ECO:0000313" key="2">
    <source>
        <dbReference type="EMBL" id="KAL1138573.1"/>
    </source>
</evidence>
<keyword evidence="1" id="KW-1133">Transmembrane helix</keyword>
<name>A0ABD0YRF8_9HEMI</name>
<organism evidence="2 3">
    <name type="scientific">Ranatra chinensis</name>
    <dbReference type="NCBI Taxonomy" id="642074"/>
    <lineage>
        <taxon>Eukaryota</taxon>
        <taxon>Metazoa</taxon>
        <taxon>Ecdysozoa</taxon>
        <taxon>Arthropoda</taxon>
        <taxon>Hexapoda</taxon>
        <taxon>Insecta</taxon>
        <taxon>Pterygota</taxon>
        <taxon>Neoptera</taxon>
        <taxon>Paraneoptera</taxon>
        <taxon>Hemiptera</taxon>
        <taxon>Heteroptera</taxon>
        <taxon>Panheteroptera</taxon>
        <taxon>Nepomorpha</taxon>
        <taxon>Nepidae</taxon>
        <taxon>Ranatrinae</taxon>
        <taxon>Ranatra</taxon>
    </lineage>
</organism>
<feature type="transmembrane region" description="Helical" evidence="1">
    <location>
        <begin position="31"/>
        <end position="50"/>
    </location>
</feature>
<keyword evidence="1" id="KW-0812">Transmembrane</keyword>
<dbReference type="AlphaFoldDB" id="A0ABD0YRF8"/>
<proteinExistence type="predicted"/>
<feature type="transmembrane region" description="Helical" evidence="1">
    <location>
        <begin position="121"/>
        <end position="143"/>
    </location>
</feature>
<dbReference type="Proteomes" id="UP001558652">
    <property type="component" value="Unassembled WGS sequence"/>
</dbReference>
<gene>
    <name evidence="2" type="ORF">AAG570_008636</name>
</gene>
<accession>A0ABD0YRF8</accession>
<dbReference type="EMBL" id="JBFDAA010000003">
    <property type="protein sequence ID" value="KAL1138573.1"/>
    <property type="molecule type" value="Genomic_DNA"/>
</dbReference>
<reference evidence="2 3" key="1">
    <citation type="submission" date="2024-07" db="EMBL/GenBank/DDBJ databases">
        <title>Chromosome-level genome assembly of the water stick insect Ranatra chinensis (Heteroptera: Nepidae).</title>
        <authorList>
            <person name="Liu X."/>
        </authorList>
    </citation>
    <scope>NUCLEOTIDE SEQUENCE [LARGE SCALE GENOMIC DNA]</scope>
    <source>
        <strain evidence="2">Cailab_2021Rc</strain>
        <tissue evidence="2">Muscle</tissue>
    </source>
</reference>
<evidence type="ECO:0000256" key="1">
    <source>
        <dbReference type="SAM" id="Phobius"/>
    </source>
</evidence>
<comment type="caution">
    <text evidence="2">The sequence shown here is derived from an EMBL/GenBank/DDBJ whole genome shotgun (WGS) entry which is preliminary data.</text>
</comment>
<protein>
    <submittedName>
        <fullName evidence="2">Uncharacterized protein</fullName>
    </submittedName>
</protein>
<feature type="transmembrane region" description="Helical" evidence="1">
    <location>
        <begin position="195"/>
        <end position="215"/>
    </location>
</feature>
<sequence>MASERRNVFYKNKKQQTCKLPSFRDCAMSRFLYYLLFAVVLAVLLGHAIGAPAETPEEVKEEEEDDEGVARSLFVAPIRPCPAGHVWVKNSCRVGAIQKPQLSVLLNPIHKLNALRLYNTAMSRLLCFFLLAALLAVFVWDVAAQESHTDKAPLEEEDDEAARSIFNAPLRPCPPGHVWVKNACRRYWLMSLIMWFRRILCWVMLVWLFAAVSAATVETGQQQEGAVTNNGSVILRTLITAPLRPCPPGEVRVKDTCRPGY</sequence>
<evidence type="ECO:0000313" key="3">
    <source>
        <dbReference type="Proteomes" id="UP001558652"/>
    </source>
</evidence>
<keyword evidence="1" id="KW-0472">Membrane</keyword>
<keyword evidence="3" id="KW-1185">Reference proteome</keyword>